<feature type="region of interest" description="Disordered" evidence="1">
    <location>
        <begin position="1"/>
        <end position="24"/>
    </location>
</feature>
<dbReference type="AlphaFoldDB" id="A0A7S3XNZ3"/>
<evidence type="ECO:0000256" key="1">
    <source>
        <dbReference type="SAM" id="MobiDB-lite"/>
    </source>
</evidence>
<protein>
    <submittedName>
        <fullName evidence="2">Uncharacterized protein</fullName>
    </submittedName>
</protein>
<sequence>MRRRNTAAAPAGGPRRRCCRRGRGLRRKHVLDEEGVAAAQGGPAQPQGVSKVPVLRARGGGAVAGGRVQRQRGLVQVVHVQPEPAPAPRAPRPGLRRRQQEGPHPLPSAIPMYSNFSDVGSGVSFIRRNSHGAFSKLMDGAFKRPDDSPTVP</sequence>
<reference evidence="2" key="1">
    <citation type="submission" date="2021-01" db="EMBL/GenBank/DDBJ databases">
        <authorList>
            <person name="Corre E."/>
            <person name="Pelletier E."/>
            <person name="Niang G."/>
            <person name="Scheremetjew M."/>
            <person name="Finn R."/>
            <person name="Kale V."/>
            <person name="Holt S."/>
            <person name="Cochrane G."/>
            <person name="Meng A."/>
            <person name="Brown T."/>
            <person name="Cohen L."/>
        </authorList>
    </citation>
    <scope>NUCLEOTIDE SEQUENCE</scope>
    <source>
        <strain evidence="2">CCMP3107</strain>
    </source>
</reference>
<proteinExistence type="predicted"/>
<dbReference type="EMBL" id="HBIU01014403">
    <property type="protein sequence ID" value="CAE0628003.1"/>
    <property type="molecule type" value="Transcribed_RNA"/>
</dbReference>
<accession>A0A7S3XNZ3</accession>
<name>A0A7S3XNZ3_HETAK</name>
<feature type="region of interest" description="Disordered" evidence="1">
    <location>
        <begin position="81"/>
        <end position="113"/>
    </location>
</feature>
<feature type="compositionally biased region" description="Low complexity" evidence="1">
    <location>
        <begin position="1"/>
        <end position="13"/>
    </location>
</feature>
<organism evidence="2">
    <name type="scientific">Heterosigma akashiwo</name>
    <name type="common">Chromophytic alga</name>
    <name type="synonym">Heterosigma carterae</name>
    <dbReference type="NCBI Taxonomy" id="2829"/>
    <lineage>
        <taxon>Eukaryota</taxon>
        <taxon>Sar</taxon>
        <taxon>Stramenopiles</taxon>
        <taxon>Ochrophyta</taxon>
        <taxon>Raphidophyceae</taxon>
        <taxon>Chattonellales</taxon>
        <taxon>Chattonellaceae</taxon>
        <taxon>Heterosigma</taxon>
    </lineage>
</organism>
<feature type="compositionally biased region" description="Basic residues" evidence="1">
    <location>
        <begin position="14"/>
        <end position="24"/>
    </location>
</feature>
<evidence type="ECO:0000313" key="2">
    <source>
        <dbReference type="EMBL" id="CAE0628003.1"/>
    </source>
</evidence>
<gene>
    <name evidence="2" type="ORF">HAKA00212_LOCUS6682</name>
</gene>